<organism evidence="3 4">
    <name type="scientific">Streptococcus shenyangsis</name>
    <dbReference type="NCBI Taxonomy" id="2589786"/>
    <lineage>
        <taxon>Bacteria</taxon>
        <taxon>Bacillati</taxon>
        <taxon>Bacillota</taxon>
        <taxon>Bacilli</taxon>
        <taxon>Lactobacillales</taxon>
        <taxon>Streptococcaceae</taxon>
        <taxon>Streptococcus</taxon>
    </lineage>
</organism>
<keyword evidence="1" id="KW-0175">Coiled coil</keyword>
<reference evidence="3 4" key="1">
    <citation type="submission" date="2019-06" db="EMBL/GenBank/DDBJ databases">
        <authorList>
            <person name="Xiao C."/>
            <person name="Li X."/>
            <person name="Sun Y."/>
            <person name="Liu D."/>
        </authorList>
    </citation>
    <scope>NUCLEOTIDE SEQUENCE [LARGE SCALE GENOMIC DNA]</scope>
    <source>
        <strain evidence="3 4">D19</strain>
    </source>
</reference>
<dbReference type="EMBL" id="VFSH01000008">
    <property type="protein sequence ID" value="TPE39428.1"/>
    <property type="molecule type" value="Genomic_DNA"/>
</dbReference>
<evidence type="ECO:0000313" key="3">
    <source>
        <dbReference type="EMBL" id="TPE39428.1"/>
    </source>
</evidence>
<evidence type="ECO:0000256" key="1">
    <source>
        <dbReference type="SAM" id="Coils"/>
    </source>
</evidence>
<evidence type="ECO:0000313" key="4">
    <source>
        <dbReference type="Proteomes" id="UP000315907"/>
    </source>
</evidence>
<sequence length="521" mass="61252">MLAKNSKENNQPIPNLDFNQKVEKTKEIFCLQNSISPEIMNSERYLVNFRDKLSNFFSRILSEENGEEILEIIINILEEHYRYYSKNSFDEFYDFTFNELKKIYTEIFGDVRLCKFAYVLNKNPSVYNSSKHMVTLFIEKFGISNYFIDSFITDIFNLEYNLSKLQENISQQRLEISNSLCKFVSLTNDNITTKRLKNKINHAIKNLEENLSDLDSIEEKLRKKRKNAKKVFKTTRFLVLLDDFSGSGETIIDYLNILQKYLPSTVHVLIFCLHGMSIADQKLYQWRQNNTNINVTVKFFTVDEKFFDKIKSLSQDVLDKFKNFEKNSVLDEDETKYILGYGETQALVTNYRNTPNNTFSIFWKKSENKKWSPLFPRHEKYITKEYNLFDANQCTFIRQNIYDSFTNKLNDYPDLTKNKLLGVIIFLVYTNQNEQKFFKNEDNDVVNELVKDYNSNVLQDCLNHKLLEDSEGHYTLSELGYQLLEKIKLSNATLDSLAKSKVFSAEDALPPGSKFLPNIST</sequence>
<feature type="domain" description="PRTase-CE" evidence="2">
    <location>
        <begin position="147"/>
        <end position="377"/>
    </location>
</feature>
<comment type="caution">
    <text evidence="3">The sequence shown here is derived from an EMBL/GenBank/DDBJ whole genome shotgun (WGS) entry which is preliminary data.</text>
</comment>
<accession>A0ABY2YH69</accession>
<proteinExistence type="predicted"/>
<name>A0ABY2YH69_9STRE</name>
<feature type="coiled-coil region" evidence="1">
    <location>
        <begin position="155"/>
        <end position="234"/>
    </location>
</feature>
<gene>
    <name evidence="3" type="ORF">FJR77_07035</name>
</gene>
<protein>
    <recommendedName>
        <fullName evidence="2">PRTase-CE domain-containing protein</fullName>
    </recommendedName>
</protein>
<evidence type="ECO:0000259" key="2">
    <source>
        <dbReference type="Pfam" id="PF24390"/>
    </source>
</evidence>
<dbReference type="Pfam" id="PF24390">
    <property type="entry name" value="PRTase-CE"/>
    <property type="match status" value="1"/>
</dbReference>
<keyword evidence="4" id="KW-1185">Reference proteome</keyword>
<dbReference type="InterPro" id="IPR056920">
    <property type="entry name" value="PRTase-CE"/>
</dbReference>
<dbReference type="RefSeq" id="WP_140834022.1">
    <property type="nucleotide sequence ID" value="NZ_VFSH01000008.1"/>
</dbReference>
<dbReference type="Proteomes" id="UP000315907">
    <property type="component" value="Unassembled WGS sequence"/>
</dbReference>